<feature type="compositionally biased region" description="Basic and acidic residues" evidence="1">
    <location>
        <begin position="1"/>
        <end position="14"/>
    </location>
</feature>
<sequence length="84" mass="9291">MHQGPHESHDDGRDRRRLAVNPFHGATNPLGGMTEAPPTHRLPDSPLPLQTAYRLVHDELMLDGSARPTWPPSSPPGWSRRPGC</sequence>
<gene>
    <name evidence="2" type="ORF">FM21_01630</name>
</gene>
<reference evidence="2 3" key="1">
    <citation type="submission" date="2014-05" db="EMBL/GenBank/DDBJ databases">
        <title>Complete genome sequence of the Streptomyces mutabilis TRM45540.</title>
        <authorList>
            <person name="Luo X."/>
            <person name="Zhang L."/>
        </authorList>
    </citation>
    <scope>NUCLEOTIDE SEQUENCE [LARGE SCALE GENOMIC DNA]</scope>
    <source>
        <strain evidence="2 3">TRM45540</strain>
    </source>
</reference>
<dbReference type="EMBL" id="JNFQ01000001">
    <property type="protein sequence ID" value="KFG74889.1"/>
    <property type="molecule type" value="Genomic_DNA"/>
</dbReference>
<dbReference type="STRING" id="1915400.FM21_01630"/>
<feature type="region of interest" description="Disordered" evidence="1">
    <location>
        <begin position="63"/>
        <end position="84"/>
    </location>
</feature>
<proteinExistence type="predicted"/>
<evidence type="ECO:0000313" key="3">
    <source>
        <dbReference type="Proteomes" id="UP000029095"/>
    </source>
</evidence>
<feature type="region of interest" description="Disordered" evidence="1">
    <location>
        <begin position="1"/>
        <end position="47"/>
    </location>
</feature>
<dbReference type="HOGENOM" id="CLU_2526143_0_0_11"/>
<evidence type="ECO:0000313" key="2">
    <source>
        <dbReference type="EMBL" id="KFG74889.1"/>
    </source>
</evidence>
<evidence type="ECO:0000256" key="1">
    <source>
        <dbReference type="SAM" id="MobiDB-lite"/>
    </source>
</evidence>
<dbReference type="Gene3D" id="4.10.280.50">
    <property type="match status" value="1"/>
</dbReference>
<organism evidence="2 3">
    <name type="scientific">Streptomyces mutabilis</name>
    <dbReference type="NCBI Taxonomy" id="67332"/>
    <lineage>
        <taxon>Bacteria</taxon>
        <taxon>Bacillati</taxon>
        <taxon>Actinomycetota</taxon>
        <taxon>Actinomycetes</taxon>
        <taxon>Kitasatosporales</taxon>
        <taxon>Streptomycetaceae</taxon>
        <taxon>Streptomyces</taxon>
    </lineage>
</organism>
<dbReference type="Proteomes" id="UP000029095">
    <property type="component" value="Unassembled WGS sequence"/>
</dbReference>
<comment type="caution">
    <text evidence="2">The sequence shown here is derived from an EMBL/GenBank/DDBJ whole genome shotgun (WGS) entry which is preliminary data.</text>
</comment>
<accession>A0A086N171</accession>
<keyword evidence="3" id="KW-1185">Reference proteome</keyword>
<name>A0A086N171_9ACTN</name>
<dbReference type="AlphaFoldDB" id="A0A086N171"/>
<protein>
    <submittedName>
        <fullName evidence="2">Uncharacterized protein</fullName>
    </submittedName>
</protein>